<protein>
    <submittedName>
        <fullName evidence="1">Uncharacterized protein</fullName>
    </submittedName>
</protein>
<evidence type="ECO:0000313" key="2">
    <source>
        <dbReference type="Proteomes" id="UP000193926"/>
    </source>
</evidence>
<dbReference type="AlphaFoldDB" id="A0A1X4N984"/>
<dbReference type="EMBL" id="JFKC01000040">
    <property type="protein sequence ID" value="OSQ42929.1"/>
    <property type="molecule type" value="Genomic_DNA"/>
</dbReference>
<dbReference type="OrthoDB" id="7870336at2"/>
<keyword evidence="2" id="KW-1185">Reference proteome</keyword>
<gene>
    <name evidence="1" type="ORF">MGEO_20110</name>
</gene>
<proteinExistence type="predicted"/>
<dbReference type="Proteomes" id="UP000193926">
    <property type="component" value="Unassembled WGS sequence"/>
</dbReference>
<name>A0A1X4N984_9RHOB</name>
<dbReference type="STRING" id="1123756.MGEO_20110"/>
<reference evidence="1 2" key="1">
    <citation type="submission" date="2014-03" db="EMBL/GenBank/DDBJ databases">
        <title>The draft genome sequence of Marivita geojedonensis KCTC 23882.</title>
        <authorList>
            <person name="Lai Q."/>
            <person name="Shao Z."/>
        </authorList>
    </citation>
    <scope>NUCLEOTIDE SEQUENCE [LARGE SCALE GENOMIC DNA]</scope>
    <source>
        <strain evidence="1 2">DPG-138</strain>
    </source>
</reference>
<organism evidence="1 2">
    <name type="scientific">Marivita geojedonensis</name>
    <dbReference type="NCBI Taxonomy" id="1123756"/>
    <lineage>
        <taxon>Bacteria</taxon>
        <taxon>Pseudomonadati</taxon>
        <taxon>Pseudomonadota</taxon>
        <taxon>Alphaproteobacteria</taxon>
        <taxon>Rhodobacterales</taxon>
        <taxon>Roseobacteraceae</taxon>
        <taxon>Marivita</taxon>
    </lineage>
</organism>
<sequence>MEDTPVHWGDAEFEEFASQELSGLAERAKERGICIDCLSDRLIFEVVVGLVKSGVSEQEIFDLVTEAIEEAENDDQAPGGTPPRIH</sequence>
<accession>A0A1X4N984</accession>
<dbReference type="RefSeq" id="WP_085641548.1">
    <property type="nucleotide sequence ID" value="NZ_JFKC01000040.1"/>
</dbReference>
<comment type="caution">
    <text evidence="1">The sequence shown here is derived from an EMBL/GenBank/DDBJ whole genome shotgun (WGS) entry which is preliminary data.</text>
</comment>
<evidence type="ECO:0000313" key="1">
    <source>
        <dbReference type="EMBL" id="OSQ42929.1"/>
    </source>
</evidence>